<evidence type="ECO:0000256" key="1">
    <source>
        <dbReference type="SAM" id="Phobius"/>
    </source>
</evidence>
<keyword evidence="1" id="KW-0472">Membrane</keyword>
<accession>A0A1L0CUU5</accession>
<evidence type="ECO:0000313" key="3">
    <source>
        <dbReference type="EMBL" id="SGZ38535.1"/>
    </source>
</evidence>
<protein>
    <submittedName>
        <fullName evidence="3">Uncharacterized protein</fullName>
    </submittedName>
</protein>
<dbReference type="Pfam" id="PF14610">
    <property type="entry name" value="Psg1"/>
    <property type="match status" value="1"/>
</dbReference>
<keyword evidence="2" id="KW-0732">Signal</keyword>
<sequence length="442" mass="51557">MYFDLNNIIYSSLLMVTFLSNVQALTPSTTTSVSSTIQPTSLAPWIRTVDLTTTTIVTKVQPQVISINSKDIITISAKPQSTATKDFNLRHWVSIKKDGSPKTIKPKLVNGHEIKNGGYNLIDYSTYFKIEETKTFSYEEMGKPKGMKPGEVHTEVVEINEDPDYEWDLNPIMRCIPDNFNKMNPKDKIFYKQDKNNKEFDTNVQLTSEPFCAPKENTVWKMGKTYFTHWYYKFFYDEINEEFADKVRIHLTYVSESLKDQGMNKRDVLSSNDDQLSFWSSEWVSNKQGFLPIYIDESFLKNADFEEKVLLTIQPDYMSDNDFHPLDETLNPVKLSIIRGTKIIKQNGDDLEFKHWGTEKQHSKYGKGKTVLEIIIIIPSVVFVAFVCMFIFVKINSKNRDFSFVQKYKPSKLKKKINLKKFKNHKYEELPTHNNKLERHRL</sequence>
<keyword evidence="1" id="KW-0812">Transmembrane</keyword>
<keyword evidence="1" id="KW-1133">Transmembrane helix</keyword>
<evidence type="ECO:0000256" key="2">
    <source>
        <dbReference type="SAM" id="SignalP"/>
    </source>
</evidence>
<dbReference type="GO" id="GO:0006605">
    <property type="term" value="P:protein targeting"/>
    <property type="evidence" value="ECO:0007669"/>
    <property type="project" value="EnsemblFungi"/>
</dbReference>
<dbReference type="AlphaFoldDB" id="A0A1L0CUU5"/>
<keyword evidence="4" id="KW-1185">Reference proteome</keyword>
<dbReference type="Proteomes" id="UP000183365">
    <property type="component" value="Unassembled WGS sequence"/>
</dbReference>
<organism evidence="3 4">
    <name type="scientific">Hanseniaspora guilliermondii</name>
    <dbReference type="NCBI Taxonomy" id="56406"/>
    <lineage>
        <taxon>Eukaryota</taxon>
        <taxon>Fungi</taxon>
        <taxon>Dikarya</taxon>
        <taxon>Ascomycota</taxon>
        <taxon>Saccharomycotina</taxon>
        <taxon>Saccharomycetes</taxon>
        <taxon>Saccharomycodales</taxon>
        <taxon>Saccharomycodaceae</taxon>
        <taxon>Hanseniaspora</taxon>
    </lineage>
</organism>
<name>A0A1L0CUU5_9ASCO</name>
<dbReference type="OrthoDB" id="4084551at2759"/>
<dbReference type="InterPro" id="IPR028000">
    <property type="entry name" value="Pma1"/>
</dbReference>
<dbReference type="EMBL" id="FQNF01000009">
    <property type="protein sequence ID" value="SGZ38535.1"/>
    <property type="molecule type" value="Genomic_DNA"/>
</dbReference>
<feature type="chain" id="PRO_5012430789" evidence="2">
    <location>
        <begin position="25"/>
        <end position="442"/>
    </location>
</feature>
<dbReference type="GO" id="GO:0051604">
    <property type="term" value="P:protein maturation"/>
    <property type="evidence" value="ECO:0007669"/>
    <property type="project" value="EnsemblFungi"/>
</dbReference>
<evidence type="ECO:0000313" key="4">
    <source>
        <dbReference type="Proteomes" id="UP000183365"/>
    </source>
</evidence>
<gene>
    <name evidence="3" type="ORF">HGUI_00735</name>
</gene>
<reference evidence="4" key="1">
    <citation type="submission" date="2016-11" db="EMBL/GenBank/DDBJ databases">
        <authorList>
            <person name="Guldener U."/>
        </authorList>
    </citation>
    <scope>NUCLEOTIDE SEQUENCE [LARGE SCALE GENOMIC DNA]</scope>
</reference>
<feature type="signal peptide" evidence="2">
    <location>
        <begin position="1"/>
        <end position="24"/>
    </location>
</feature>
<dbReference type="VEuPathDB" id="FungiDB:HGUI_00735"/>
<proteinExistence type="predicted"/>
<dbReference type="GO" id="GO:0005794">
    <property type="term" value="C:Golgi apparatus"/>
    <property type="evidence" value="ECO:0007669"/>
    <property type="project" value="EnsemblFungi"/>
</dbReference>
<feature type="transmembrane region" description="Helical" evidence="1">
    <location>
        <begin position="371"/>
        <end position="393"/>
    </location>
</feature>